<dbReference type="EC" id="2.7.4.16" evidence="1"/>
<dbReference type="PANTHER" id="PTHR30270">
    <property type="entry name" value="THIAMINE-MONOPHOSPHATE KINASE"/>
    <property type="match status" value="1"/>
</dbReference>
<name>A0ABS2GF73_9FIRM</name>
<keyword evidence="1 4" id="KW-0808">Transferase</keyword>
<evidence type="ECO:0000313" key="5">
    <source>
        <dbReference type="Proteomes" id="UP000707138"/>
    </source>
</evidence>
<dbReference type="InterPro" id="IPR010918">
    <property type="entry name" value="PurM-like_C_dom"/>
</dbReference>
<keyword evidence="1" id="KW-0479">Metal-binding</keyword>
<feature type="binding site" evidence="1">
    <location>
        <position position="33"/>
    </location>
    <ligand>
        <name>Mg(2+)</name>
        <dbReference type="ChEBI" id="CHEBI:18420"/>
        <label>4</label>
    </ligand>
</feature>
<feature type="binding site" evidence="1">
    <location>
        <position position="218"/>
    </location>
    <ligand>
        <name>Mg(2+)</name>
        <dbReference type="ChEBI" id="CHEBI:18420"/>
        <label>5</label>
    </ligand>
</feature>
<feature type="binding site" evidence="1">
    <location>
        <position position="48"/>
    </location>
    <ligand>
        <name>Mg(2+)</name>
        <dbReference type="ChEBI" id="CHEBI:18420"/>
        <label>4</label>
    </ligand>
</feature>
<feature type="binding site" evidence="1">
    <location>
        <position position="49"/>
    </location>
    <ligand>
        <name>Mg(2+)</name>
        <dbReference type="ChEBI" id="CHEBI:18420"/>
        <label>1</label>
    </ligand>
</feature>
<feature type="binding site" evidence="1">
    <location>
        <position position="215"/>
    </location>
    <ligand>
        <name>Mg(2+)</name>
        <dbReference type="ChEBI" id="CHEBI:18420"/>
        <label>3</label>
    </ligand>
</feature>
<comment type="miscellaneous">
    <text evidence="1">Reaction mechanism of ThiL seems to utilize a direct, inline transfer of the gamma-phosphate of ATP to TMP rather than a phosphorylated enzyme intermediate.</text>
</comment>
<dbReference type="InterPro" id="IPR016188">
    <property type="entry name" value="PurM-like_N"/>
</dbReference>
<dbReference type="PANTHER" id="PTHR30270:SF0">
    <property type="entry name" value="THIAMINE-MONOPHOSPHATE KINASE"/>
    <property type="match status" value="1"/>
</dbReference>
<gene>
    <name evidence="1 4" type="primary">thiL</name>
    <name evidence="4" type="ORF">H6A01_00545</name>
</gene>
<protein>
    <recommendedName>
        <fullName evidence="1">Thiamine-monophosphate kinase</fullName>
        <shortName evidence="1">TMP kinase</shortName>
        <shortName evidence="1">Thiamine-phosphate kinase</shortName>
        <ecNumber evidence="1">2.7.4.16</ecNumber>
    </recommendedName>
</protein>
<keyword evidence="1" id="KW-0547">Nucleotide-binding</keyword>
<evidence type="ECO:0000313" key="4">
    <source>
        <dbReference type="EMBL" id="MBM6911813.1"/>
    </source>
</evidence>
<feature type="binding site" evidence="1">
    <location>
        <position position="79"/>
    </location>
    <ligand>
        <name>Mg(2+)</name>
        <dbReference type="ChEBI" id="CHEBI:18420"/>
        <label>3</label>
    </ligand>
</feature>
<dbReference type="Pfam" id="PF02769">
    <property type="entry name" value="AIRS_C"/>
    <property type="match status" value="1"/>
</dbReference>
<dbReference type="EMBL" id="JACJLA010000001">
    <property type="protein sequence ID" value="MBM6911813.1"/>
    <property type="molecule type" value="Genomic_DNA"/>
</dbReference>
<dbReference type="NCBIfam" id="TIGR01379">
    <property type="entry name" value="thiL"/>
    <property type="match status" value="1"/>
</dbReference>
<comment type="catalytic activity">
    <reaction evidence="1">
        <text>thiamine phosphate + ATP = thiamine diphosphate + ADP</text>
        <dbReference type="Rhea" id="RHEA:15913"/>
        <dbReference type="ChEBI" id="CHEBI:30616"/>
        <dbReference type="ChEBI" id="CHEBI:37575"/>
        <dbReference type="ChEBI" id="CHEBI:58937"/>
        <dbReference type="ChEBI" id="CHEBI:456216"/>
        <dbReference type="EC" id="2.7.4.16"/>
    </reaction>
</comment>
<comment type="pathway">
    <text evidence="1">Cofactor biosynthesis; thiamine diphosphate biosynthesis; thiamine diphosphate from thiamine phosphate: step 1/1.</text>
</comment>
<comment type="caution">
    <text evidence="4">The sequence shown here is derived from an EMBL/GenBank/DDBJ whole genome shotgun (WGS) entry which is preliminary data.</text>
</comment>
<feature type="binding site" evidence="1">
    <location>
        <position position="109"/>
    </location>
    <ligand>
        <name>ATP</name>
        <dbReference type="ChEBI" id="CHEBI:30616"/>
    </ligand>
</feature>
<feature type="binding site" evidence="1">
    <location>
        <position position="50"/>
    </location>
    <ligand>
        <name>Mg(2+)</name>
        <dbReference type="ChEBI" id="CHEBI:18420"/>
        <label>1</label>
    </ligand>
</feature>
<dbReference type="Gene3D" id="3.30.1330.10">
    <property type="entry name" value="PurM-like, N-terminal domain"/>
    <property type="match status" value="1"/>
</dbReference>
<dbReference type="PIRSF" id="PIRSF005303">
    <property type="entry name" value="Thiam_monoph_kin"/>
    <property type="match status" value="1"/>
</dbReference>
<dbReference type="InterPro" id="IPR036676">
    <property type="entry name" value="PurM-like_C_sf"/>
</dbReference>
<dbReference type="Gene3D" id="3.90.650.10">
    <property type="entry name" value="PurM-like C-terminal domain"/>
    <property type="match status" value="1"/>
</dbReference>
<proteinExistence type="inferred from homology"/>
<keyword evidence="5" id="KW-1185">Reference proteome</keyword>
<evidence type="ECO:0000259" key="3">
    <source>
        <dbReference type="Pfam" id="PF02769"/>
    </source>
</evidence>
<dbReference type="InterPro" id="IPR006283">
    <property type="entry name" value="ThiL-like"/>
</dbReference>
<keyword evidence="1" id="KW-0067">ATP-binding</keyword>
<feature type="binding site" evidence="1">
    <location>
        <position position="79"/>
    </location>
    <ligand>
        <name>Mg(2+)</name>
        <dbReference type="ChEBI" id="CHEBI:18420"/>
        <label>2</label>
    </ligand>
</feature>
<keyword evidence="1" id="KW-0784">Thiamine biosynthesis</keyword>
<dbReference type="HAMAP" id="MF_02128">
    <property type="entry name" value="TMP_kinase"/>
    <property type="match status" value="1"/>
</dbReference>
<feature type="binding site" evidence="1">
    <location>
        <position position="320"/>
    </location>
    <ligand>
        <name>substrate</name>
    </ligand>
</feature>
<feature type="binding site" evidence="1">
    <location>
        <begin position="126"/>
        <end position="127"/>
    </location>
    <ligand>
        <name>ATP</name>
        <dbReference type="ChEBI" id="CHEBI:30616"/>
    </ligand>
</feature>
<comment type="function">
    <text evidence="1">Catalyzes the ATP-dependent phosphorylation of thiamine-monophosphate (TMP) to form thiamine-pyrophosphate (TPP), the active form of vitamin B1.</text>
</comment>
<comment type="similarity">
    <text evidence="1">Belongs to the thiamine-monophosphate kinase family.</text>
</comment>
<dbReference type="CDD" id="cd02194">
    <property type="entry name" value="ThiL"/>
    <property type="match status" value="1"/>
</dbReference>
<organism evidence="4 5">
    <name type="scientific">Veillonella magna</name>
    <dbReference type="NCBI Taxonomy" id="464322"/>
    <lineage>
        <taxon>Bacteria</taxon>
        <taxon>Bacillati</taxon>
        <taxon>Bacillota</taxon>
        <taxon>Negativicutes</taxon>
        <taxon>Veillonellales</taxon>
        <taxon>Veillonellaceae</taxon>
        <taxon>Veillonella</taxon>
    </lineage>
</organism>
<evidence type="ECO:0000259" key="2">
    <source>
        <dbReference type="Pfam" id="PF00586"/>
    </source>
</evidence>
<feature type="domain" description="PurM-like N-terminal" evidence="2">
    <location>
        <begin position="31"/>
        <end position="145"/>
    </location>
</feature>
<feature type="binding site" evidence="1">
    <location>
        <position position="57"/>
    </location>
    <ligand>
        <name>substrate</name>
    </ligand>
</feature>
<feature type="binding site" evidence="1">
    <location>
        <position position="79"/>
    </location>
    <ligand>
        <name>Mg(2+)</name>
        <dbReference type="ChEBI" id="CHEBI:18420"/>
        <label>4</label>
    </ligand>
</feature>
<feature type="binding site" evidence="1">
    <location>
        <position position="127"/>
    </location>
    <ligand>
        <name>Mg(2+)</name>
        <dbReference type="ChEBI" id="CHEBI:18420"/>
        <label>1</label>
    </ligand>
</feature>
<dbReference type="GO" id="GO:0009030">
    <property type="term" value="F:thiamine-phosphate kinase activity"/>
    <property type="evidence" value="ECO:0007669"/>
    <property type="project" value="UniProtKB-EC"/>
</dbReference>
<dbReference type="RefSeq" id="WP_205087139.1">
    <property type="nucleotide sequence ID" value="NZ_JACJLA010000001.1"/>
</dbReference>
<reference evidence="4 5" key="1">
    <citation type="journal article" date="2021" name="Sci. Rep.">
        <title>The distribution of antibiotic resistance genes in chicken gut microbiota commensals.</title>
        <authorList>
            <person name="Juricova H."/>
            <person name="Matiasovicova J."/>
            <person name="Kubasova T."/>
            <person name="Cejkova D."/>
            <person name="Rychlik I."/>
        </authorList>
    </citation>
    <scope>NUCLEOTIDE SEQUENCE [LARGE SCALE GENOMIC DNA]</scope>
    <source>
        <strain evidence="4 5">An537</strain>
    </source>
</reference>
<dbReference type="Pfam" id="PF00586">
    <property type="entry name" value="AIRS"/>
    <property type="match status" value="1"/>
</dbReference>
<feature type="domain" description="PurM-like C-terminal" evidence="3">
    <location>
        <begin position="157"/>
        <end position="298"/>
    </location>
</feature>
<dbReference type="InterPro" id="IPR036921">
    <property type="entry name" value="PurM-like_N_sf"/>
</dbReference>
<feature type="binding site" evidence="1">
    <location>
        <position position="268"/>
    </location>
    <ligand>
        <name>substrate</name>
    </ligand>
</feature>
<dbReference type="SUPFAM" id="SSF56042">
    <property type="entry name" value="PurM C-terminal domain-like"/>
    <property type="match status" value="1"/>
</dbReference>
<keyword evidence="1" id="KW-0460">Magnesium</keyword>
<sequence length="325" mass="35124">MQMREMGEFNFIKSVADDTIYDMSTVICGIGDDCAVYKAKKGYHQLVSTDMMVEGIHFSSKTTAPFDIGYRLGTANISDIAAMGGVPRQVVIAVAAPPDGNSQRLQEIYEGLKSICKIHHVNIIGGDTVRTDGPLTVSLTIIGEVPEETELYRSGAQVGDVVGITNTIGDSAVGLEALLDNARGYLHCKRVHQRPEPQVYLGNVLRSLGAHAMNDISDGLGSELNEIAHASGVAIEIDETAMRFHPEVIQWAKKKEISPWSFALYGGEDFQLVFTIPENIVNEVSALEGIQLIGHVVSGAPGVCLRTAQGEKKIIPAQGYNHFSK</sequence>
<feature type="binding site" evidence="1">
    <location>
        <position position="50"/>
    </location>
    <ligand>
        <name>Mg(2+)</name>
        <dbReference type="ChEBI" id="CHEBI:18420"/>
        <label>2</label>
    </ligand>
</feature>
<keyword evidence="1 4" id="KW-0418">Kinase</keyword>
<feature type="binding site" evidence="1">
    <location>
        <position position="33"/>
    </location>
    <ligand>
        <name>Mg(2+)</name>
        <dbReference type="ChEBI" id="CHEBI:18420"/>
        <label>3</label>
    </ligand>
</feature>
<dbReference type="SUPFAM" id="SSF55326">
    <property type="entry name" value="PurM N-terminal domain-like"/>
    <property type="match status" value="1"/>
</dbReference>
<feature type="binding site" evidence="1">
    <location>
        <position position="217"/>
    </location>
    <ligand>
        <name>ATP</name>
        <dbReference type="ChEBI" id="CHEBI:30616"/>
    </ligand>
</feature>
<accession>A0ABS2GF73</accession>
<feature type="binding site" evidence="1">
    <location>
        <position position="153"/>
    </location>
    <ligand>
        <name>ATP</name>
        <dbReference type="ChEBI" id="CHEBI:30616"/>
    </ligand>
</feature>
<evidence type="ECO:0000256" key="1">
    <source>
        <dbReference type="HAMAP-Rule" id="MF_02128"/>
    </source>
</evidence>
<dbReference type="Proteomes" id="UP000707138">
    <property type="component" value="Unassembled WGS sequence"/>
</dbReference>